<protein>
    <submittedName>
        <fullName evidence="2">Uncharacterized protein</fullName>
    </submittedName>
</protein>
<proteinExistence type="predicted"/>
<evidence type="ECO:0000313" key="3">
    <source>
        <dbReference type="Proteomes" id="UP000178116"/>
    </source>
</evidence>
<comment type="caution">
    <text evidence="2">The sequence shown here is derived from an EMBL/GenBank/DDBJ whole genome shotgun (WGS) entry which is preliminary data.</text>
</comment>
<dbReference type="Proteomes" id="UP000178116">
    <property type="component" value="Unassembled WGS sequence"/>
</dbReference>
<feature type="transmembrane region" description="Helical" evidence="1">
    <location>
        <begin position="50"/>
        <end position="69"/>
    </location>
</feature>
<dbReference type="EMBL" id="MHRA01000047">
    <property type="protein sequence ID" value="OHA14526.1"/>
    <property type="molecule type" value="Genomic_DNA"/>
</dbReference>
<dbReference type="AlphaFoldDB" id="A0A1G2LSC4"/>
<reference evidence="2 3" key="1">
    <citation type="journal article" date="2016" name="Nat. Commun.">
        <title>Thousands of microbial genomes shed light on interconnected biogeochemical processes in an aquifer system.</title>
        <authorList>
            <person name="Anantharaman K."/>
            <person name="Brown C.T."/>
            <person name="Hug L.A."/>
            <person name="Sharon I."/>
            <person name="Castelle C.J."/>
            <person name="Probst A.J."/>
            <person name="Thomas B.C."/>
            <person name="Singh A."/>
            <person name="Wilkins M.J."/>
            <person name="Karaoz U."/>
            <person name="Brodie E.L."/>
            <person name="Williams K.H."/>
            <person name="Hubbard S.S."/>
            <person name="Banfield J.F."/>
        </authorList>
    </citation>
    <scope>NUCLEOTIDE SEQUENCE [LARGE SCALE GENOMIC DNA]</scope>
</reference>
<keyword evidence="1" id="KW-0472">Membrane</keyword>
<gene>
    <name evidence="2" type="ORF">A3A10_02605</name>
</gene>
<evidence type="ECO:0000256" key="1">
    <source>
        <dbReference type="SAM" id="Phobius"/>
    </source>
</evidence>
<organism evidence="2 3">
    <name type="scientific">Candidatus Tagabacteria bacterium RIFCSPLOWO2_01_FULL_42_9</name>
    <dbReference type="NCBI Taxonomy" id="1802296"/>
    <lineage>
        <taxon>Bacteria</taxon>
        <taxon>Candidatus Tagaibacteriota</taxon>
    </lineage>
</organism>
<evidence type="ECO:0000313" key="2">
    <source>
        <dbReference type="EMBL" id="OHA14526.1"/>
    </source>
</evidence>
<keyword evidence="1" id="KW-1133">Transmembrane helix</keyword>
<accession>A0A1G2LSC4</accession>
<name>A0A1G2LSC4_9BACT</name>
<sequence>MDIFEQFIDTKIIEIPLSGFIFNLILAAILSSFLSLFYTRYGHSLSNRKLFARNFVFLSVITTLVITIIKSSLALSLGYEAFRRNGGEFGSVVSDKIRRF</sequence>
<keyword evidence="1" id="KW-0812">Transmembrane</keyword>
<feature type="transmembrane region" description="Helical" evidence="1">
    <location>
        <begin position="20"/>
        <end position="38"/>
    </location>
</feature>